<evidence type="ECO:0000256" key="7">
    <source>
        <dbReference type="RuleBase" id="RU003993"/>
    </source>
</evidence>
<evidence type="ECO:0000259" key="9">
    <source>
        <dbReference type="Pfam" id="PF10502"/>
    </source>
</evidence>
<feature type="active site" evidence="6">
    <location>
        <position position="45"/>
    </location>
</feature>
<keyword evidence="7" id="KW-1133">Transmembrane helix</keyword>
<protein>
    <recommendedName>
        <fullName evidence="3 7">Signal peptidase I</fullName>
        <ecNumber evidence="3 7">3.4.21.89</ecNumber>
    </recommendedName>
</protein>
<dbReference type="Pfam" id="PF10502">
    <property type="entry name" value="Peptidase_S26"/>
    <property type="match status" value="1"/>
</dbReference>
<evidence type="ECO:0000256" key="4">
    <source>
        <dbReference type="ARBA" id="ARBA00022670"/>
    </source>
</evidence>
<evidence type="ECO:0000256" key="5">
    <source>
        <dbReference type="ARBA" id="ARBA00022801"/>
    </source>
</evidence>
<comment type="caution">
    <text evidence="10">The sequence shown here is derived from an EMBL/GenBank/DDBJ whole genome shotgun (WGS) entry which is preliminary data.</text>
</comment>
<dbReference type="GO" id="GO:0016020">
    <property type="term" value="C:membrane"/>
    <property type="evidence" value="ECO:0007669"/>
    <property type="project" value="UniProtKB-SubCell"/>
</dbReference>
<feature type="domain" description="Peptidase S26" evidence="9">
    <location>
        <begin position="15"/>
        <end position="171"/>
    </location>
</feature>
<reference evidence="10 11" key="1">
    <citation type="journal article" date="2016" name="Nat. Commun.">
        <title>Thousands of microbial genomes shed light on interconnected biogeochemical processes in an aquifer system.</title>
        <authorList>
            <person name="Anantharaman K."/>
            <person name="Brown C.T."/>
            <person name="Hug L.A."/>
            <person name="Sharon I."/>
            <person name="Castelle C.J."/>
            <person name="Probst A.J."/>
            <person name="Thomas B.C."/>
            <person name="Singh A."/>
            <person name="Wilkins M.J."/>
            <person name="Karaoz U."/>
            <person name="Brodie E.L."/>
            <person name="Williams K.H."/>
            <person name="Hubbard S.S."/>
            <person name="Banfield J.F."/>
        </authorList>
    </citation>
    <scope>NUCLEOTIDE SEQUENCE [LARGE SCALE GENOMIC DNA]</scope>
</reference>
<dbReference type="InterPro" id="IPR000223">
    <property type="entry name" value="Pept_S26A_signal_pept_1"/>
</dbReference>
<comment type="similarity">
    <text evidence="2 8">Belongs to the peptidase S26 family.</text>
</comment>
<sequence>MQNESTNQKKEFDLYEMIRFIVIALVIVVPIRLYIAKPFIVSGESMDPTFRNGDYLIIDQISYRVGEPERGDVVIFRYPKDTTKFFIKRIVGLPGETVHFEEGRISISNEGHPRGIVLQEPYLTHHSFETFNTKMGPNEYFVLGDNRPESSDSRFWGPLKAEFIVGRPFARLFPPTSISIFPGEYQSATSNE</sequence>
<evidence type="ECO:0000256" key="3">
    <source>
        <dbReference type="ARBA" id="ARBA00013208"/>
    </source>
</evidence>
<evidence type="ECO:0000256" key="1">
    <source>
        <dbReference type="ARBA" id="ARBA00000677"/>
    </source>
</evidence>
<dbReference type="PRINTS" id="PR00727">
    <property type="entry name" value="LEADERPTASE"/>
</dbReference>
<evidence type="ECO:0000313" key="11">
    <source>
        <dbReference type="Proteomes" id="UP000176221"/>
    </source>
</evidence>
<dbReference type="Gene3D" id="2.10.109.10">
    <property type="entry name" value="Umud Fragment, subunit A"/>
    <property type="match status" value="1"/>
</dbReference>
<evidence type="ECO:0000256" key="2">
    <source>
        <dbReference type="ARBA" id="ARBA00009370"/>
    </source>
</evidence>
<accession>A0A1G2NFD2</accession>
<dbReference type="InterPro" id="IPR036286">
    <property type="entry name" value="LexA/Signal_pep-like_sf"/>
</dbReference>
<evidence type="ECO:0000313" key="10">
    <source>
        <dbReference type="EMBL" id="OHA34091.1"/>
    </source>
</evidence>
<dbReference type="PROSITE" id="PS00761">
    <property type="entry name" value="SPASE_I_3"/>
    <property type="match status" value="1"/>
</dbReference>
<dbReference type="Proteomes" id="UP000176221">
    <property type="component" value="Unassembled WGS sequence"/>
</dbReference>
<gene>
    <name evidence="10" type="ORF">A2928_04520</name>
</gene>
<comment type="catalytic activity">
    <reaction evidence="1 7">
        <text>Cleavage of hydrophobic, N-terminal signal or leader sequences from secreted and periplasmic proteins.</text>
        <dbReference type="EC" id="3.4.21.89"/>
    </reaction>
</comment>
<dbReference type="InterPro" id="IPR019756">
    <property type="entry name" value="Pept_S26A_signal_pept_1_Ser-AS"/>
</dbReference>
<dbReference type="GO" id="GO:0004252">
    <property type="term" value="F:serine-type endopeptidase activity"/>
    <property type="evidence" value="ECO:0007669"/>
    <property type="project" value="InterPro"/>
</dbReference>
<keyword evidence="4 7" id="KW-0645">Protease</keyword>
<keyword evidence="7" id="KW-0472">Membrane</keyword>
<evidence type="ECO:0000256" key="8">
    <source>
        <dbReference type="RuleBase" id="RU362042"/>
    </source>
</evidence>
<dbReference type="PANTHER" id="PTHR43390:SF1">
    <property type="entry name" value="CHLOROPLAST PROCESSING PEPTIDASE"/>
    <property type="match status" value="1"/>
</dbReference>
<evidence type="ECO:0000256" key="6">
    <source>
        <dbReference type="PIRSR" id="PIRSR600223-1"/>
    </source>
</evidence>
<dbReference type="EC" id="3.4.21.89" evidence="3 7"/>
<organism evidence="10 11">
    <name type="scientific">Candidatus Taylorbacteria bacterium RIFCSPLOWO2_01_FULL_45_15b</name>
    <dbReference type="NCBI Taxonomy" id="1802319"/>
    <lineage>
        <taxon>Bacteria</taxon>
        <taxon>Candidatus Tayloriibacteriota</taxon>
    </lineage>
</organism>
<dbReference type="NCBIfam" id="TIGR02227">
    <property type="entry name" value="sigpep_I_bact"/>
    <property type="match status" value="1"/>
</dbReference>
<proteinExistence type="inferred from homology"/>
<keyword evidence="5 7" id="KW-0378">Hydrolase</keyword>
<dbReference type="EMBL" id="MHRX01000017">
    <property type="protein sequence ID" value="OHA34091.1"/>
    <property type="molecule type" value="Genomic_DNA"/>
</dbReference>
<dbReference type="InterPro" id="IPR019757">
    <property type="entry name" value="Pept_S26A_signal_pept_1_Lys-AS"/>
</dbReference>
<dbReference type="STRING" id="1802319.A2928_04520"/>
<feature type="active site" evidence="6">
    <location>
        <position position="88"/>
    </location>
</feature>
<dbReference type="CDD" id="cd06530">
    <property type="entry name" value="S26_SPase_I"/>
    <property type="match status" value="1"/>
</dbReference>
<dbReference type="GO" id="GO:0006465">
    <property type="term" value="P:signal peptide processing"/>
    <property type="evidence" value="ECO:0007669"/>
    <property type="project" value="InterPro"/>
</dbReference>
<dbReference type="SUPFAM" id="SSF51306">
    <property type="entry name" value="LexA/Signal peptidase"/>
    <property type="match status" value="1"/>
</dbReference>
<dbReference type="GO" id="GO:0009003">
    <property type="term" value="F:signal peptidase activity"/>
    <property type="evidence" value="ECO:0007669"/>
    <property type="project" value="UniProtKB-EC"/>
</dbReference>
<dbReference type="InterPro" id="IPR019533">
    <property type="entry name" value="Peptidase_S26"/>
</dbReference>
<name>A0A1G2NFD2_9BACT</name>
<dbReference type="AlphaFoldDB" id="A0A1G2NFD2"/>
<feature type="transmembrane region" description="Helical" evidence="7">
    <location>
        <begin position="17"/>
        <end position="35"/>
    </location>
</feature>
<dbReference type="PROSITE" id="PS00760">
    <property type="entry name" value="SPASE_I_2"/>
    <property type="match status" value="1"/>
</dbReference>
<comment type="subcellular location">
    <subcellularLocation>
        <location evidence="8">Membrane</location>
        <topology evidence="8">Single-pass type II membrane protein</topology>
    </subcellularLocation>
</comment>
<dbReference type="InterPro" id="IPR019758">
    <property type="entry name" value="Pept_S26A_signal_pept_1_CS"/>
</dbReference>
<keyword evidence="7" id="KW-0812">Transmembrane</keyword>
<dbReference type="PANTHER" id="PTHR43390">
    <property type="entry name" value="SIGNAL PEPTIDASE I"/>
    <property type="match status" value="1"/>
</dbReference>
<dbReference type="PROSITE" id="PS00501">
    <property type="entry name" value="SPASE_I_1"/>
    <property type="match status" value="1"/>
</dbReference>